<keyword evidence="4" id="KW-1185">Reference proteome</keyword>
<evidence type="ECO:0000256" key="1">
    <source>
        <dbReference type="SAM" id="MobiDB-lite"/>
    </source>
</evidence>
<evidence type="ECO:0000313" key="3">
    <source>
        <dbReference type="EMBL" id="MDC7787769.1"/>
    </source>
</evidence>
<comment type="caution">
    <text evidence="3">The sequence shown here is derived from an EMBL/GenBank/DDBJ whole genome shotgun (WGS) entry which is preliminary data.</text>
</comment>
<name>A0ABT5JDT8_RHOTP</name>
<dbReference type="Proteomes" id="UP001165652">
    <property type="component" value="Unassembled WGS sequence"/>
</dbReference>
<sequence>MAPMPPGWTRTTSPWHAGEIAAQERAGVRHHAERAGRIGIRDAMPDQHRAFFATLPFLIVGARDRQGRPWAAILEGPPGFVRSPDPLCLTAAAALPPGHPLDGMLVPGAPVGVLGLQPETRRRNRVNGRIAAADGDRIAIAVDQSFGNCPKYIRTRTVTHVGRPPGATPRLRPEGAILSPAAEALVRSADTFFVASASPGAGGDDPREGVDVSHRGGRPGFVALRQEDGHSVLVIPDYVGNAFFNTVGNILRDPAAGLLFVDDATGDTLMLTGRAEVVWESEEIARVPGAQRLLRFAVTEGVAVAGASALRWTAGPPAPQLATEPDASTLPPPPR</sequence>
<reference evidence="3" key="2">
    <citation type="submission" date="2023-02" db="EMBL/GenBank/DDBJ databases">
        <authorList>
            <person name="Rayyan A."/>
            <person name="Meyer T."/>
            <person name="Kyndt J.A."/>
        </authorList>
    </citation>
    <scope>NUCLEOTIDE SEQUENCE</scope>
    <source>
        <strain evidence="3">DSM 9987</strain>
    </source>
</reference>
<dbReference type="PANTHER" id="PTHR42815">
    <property type="entry name" value="FAD-BINDING, PUTATIVE (AFU_ORTHOLOGUE AFUA_6G07600)-RELATED"/>
    <property type="match status" value="1"/>
</dbReference>
<dbReference type="Pfam" id="PF01243">
    <property type="entry name" value="PNPOx_N"/>
    <property type="match status" value="1"/>
</dbReference>
<evidence type="ECO:0000313" key="4">
    <source>
        <dbReference type="Proteomes" id="UP001165652"/>
    </source>
</evidence>
<feature type="domain" description="Pyridoxamine 5'-phosphate oxidase N-terminal" evidence="2">
    <location>
        <begin position="179"/>
        <end position="289"/>
    </location>
</feature>
<proteinExistence type="predicted"/>
<dbReference type="InterPro" id="IPR012349">
    <property type="entry name" value="Split_barrel_FMN-bd"/>
</dbReference>
<dbReference type="SUPFAM" id="SSF50475">
    <property type="entry name" value="FMN-binding split barrel"/>
    <property type="match status" value="1"/>
</dbReference>
<protein>
    <submittedName>
        <fullName evidence="3">Pyridoxamine 5'-phosphate oxidase family protein</fullName>
    </submittedName>
</protein>
<dbReference type="InterPro" id="IPR011576">
    <property type="entry name" value="Pyridox_Oxase_N"/>
</dbReference>
<reference evidence="3" key="1">
    <citation type="journal article" date="2023" name="Microbiol Resour">
        <title>Genome Sequences of Rhodoplanes serenus and Two Thermotolerant Strains, Rhodoplanes tepidamans and 'Rhodoplanes cryptolactis,' Further Refine the Genus.</title>
        <authorList>
            <person name="Rayyan A.A."/>
            <person name="Kyndt J.A."/>
        </authorList>
    </citation>
    <scope>NUCLEOTIDE SEQUENCE</scope>
    <source>
        <strain evidence="3">DSM 9987</strain>
    </source>
</reference>
<dbReference type="EMBL" id="JAQQLI010000032">
    <property type="protein sequence ID" value="MDC7787769.1"/>
    <property type="molecule type" value="Genomic_DNA"/>
</dbReference>
<accession>A0ABT5JDT8</accession>
<dbReference type="RefSeq" id="WP_272778608.1">
    <property type="nucleotide sequence ID" value="NZ_JAQQLI010000032.1"/>
</dbReference>
<gene>
    <name evidence="3" type="ORF">PQJ73_18925</name>
</gene>
<organism evidence="3 4">
    <name type="scientific">Rhodoplanes tepidamans</name>
    <name type="common">Rhodoplanes cryptolactis</name>
    <dbReference type="NCBI Taxonomy" id="200616"/>
    <lineage>
        <taxon>Bacteria</taxon>
        <taxon>Pseudomonadati</taxon>
        <taxon>Pseudomonadota</taxon>
        <taxon>Alphaproteobacteria</taxon>
        <taxon>Hyphomicrobiales</taxon>
        <taxon>Nitrobacteraceae</taxon>
        <taxon>Rhodoplanes</taxon>
    </lineage>
</organism>
<dbReference type="PANTHER" id="PTHR42815:SF2">
    <property type="entry name" value="FAD-BINDING, PUTATIVE (AFU_ORTHOLOGUE AFUA_6G07600)-RELATED"/>
    <property type="match status" value="1"/>
</dbReference>
<dbReference type="Gene3D" id="2.30.110.10">
    <property type="entry name" value="Electron Transport, Fmn-binding Protein, Chain A"/>
    <property type="match status" value="1"/>
</dbReference>
<evidence type="ECO:0000259" key="2">
    <source>
        <dbReference type="Pfam" id="PF01243"/>
    </source>
</evidence>
<feature type="region of interest" description="Disordered" evidence="1">
    <location>
        <begin position="315"/>
        <end position="335"/>
    </location>
</feature>